<accession>A0A9W7SU42</accession>
<evidence type="ECO:0000256" key="2">
    <source>
        <dbReference type="ARBA" id="ARBA00022801"/>
    </source>
</evidence>
<dbReference type="Proteomes" id="UP001138500">
    <property type="component" value="Unassembled WGS sequence"/>
</dbReference>
<dbReference type="OrthoDB" id="5091869at2759"/>
<feature type="compositionally biased region" description="Low complexity" evidence="3">
    <location>
        <begin position="101"/>
        <end position="110"/>
    </location>
</feature>
<dbReference type="EMBL" id="RIBY02001412">
    <property type="protein sequence ID" value="KAH9829125.1"/>
    <property type="molecule type" value="Genomic_DNA"/>
</dbReference>
<feature type="compositionally biased region" description="Polar residues" evidence="3">
    <location>
        <begin position="171"/>
        <end position="188"/>
    </location>
</feature>
<reference evidence="4 5" key="2">
    <citation type="journal article" date="2021" name="Curr. Genet.">
        <title>Genetic response to nitrogen starvation in the aggressive Eucalyptus foliar pathogen Teratosphaeria destructans.</title>
        <authorList>
            <person name="Havenga M."/>
            <person name="Wingfield B.D."/>
            <person name="Wingfield M.J."/>
            <person name="Dreyer L.L."/>
            <person name="Roets F."/>
            <person name="Aylward J."/>
        </authorList>
    </citation>
    <scope>NUCLEOTIDE SEQUENCE [LARGE SCALE GENOMIC DNA]</scope>
    <source>
        <strain evidence="4">CMW44962</strain>
    </source>
</reference>
<evidence type="ECO:0000256" key="3">
    <source>
        <dbReference type="SAM" id="MobiDB-lite"/>
    </source>
</evidence>
<evidence type="ECO:0000256" key="1">
    <source>
        <dbReference type="ARBA" id="ARBA00022722"/>
    </source>
</evidence>
<feature type="region of interest" description="Disordered" evidence="3">
    <location>
        <begin position="1"/>
        <end position="138"/>
    </location>
</feature>
<organism evidence="4 5">
    <name type="scientific">Teratosphaeria destructans</name>
    <dbReference type="NCBI Taxonomy" id="418781"/>
    <lineage>
        <taxon>Eukaryota</taxon>
        <taxon>Fungi</taxon>
        <taxon>Dikarya</taxon>
        <taxon>Ascomycota</taxon>
        <taxon>Pezizomycotina</taxon>
        <taxon>Dothideomycetes</taxon>
        <taxon>Dothideomycetidae</taxon>
        <taxon>Mycosphaerellales</taxon>
        <taxon>Teratosphaeriaceae</taxon>
        <taxon>Teratosphaeria</taxon>
    </lineage>
</organism>
<keyword evidence="1" id="KW-0540">Nuclease</keyword>
<dbReference type="GO" id="GO:0004521">
    <property type="term" value="F:RNA endonuclease activity"/>
    <property type="evidence" value="ECO:0007669"/>
    <property type="project" value="InterPro"/>
</dbReference>
<keyword evidence="2" id="KW-0378">Hydrolase</keyword>
<comment type="caution">
    <text evidence="4">The sequence shown here is derived from an EMBL/GenBank/DDBJ whole genome shotgun (WGS) entry which is preliminary data.</text>
</comment>
<dbReference type="InterPro" id="IPR016191">
    <property type="entry name" value="Ribonuclease/ribotoxin"/>
</dbReference>
<keyword evidence="5" id="KW-1185">Reference proteome</keyword>
<sequence length="280" mass="30577">MLGLSSHNRFEALAPSRSRSQSRSDVYEPVASRLAGLSLAGINRSRETGTMGWGRETESPRLRRDEALAATRLRSPSRSRHETASSPRGRLQRRITDDLASSNRSGSQSRSRGETLASTRSRSRGASRSNSGCGSQVAYGYEHPGPAYDAYQSTAHAQTPWETVTHKAPQRTRSQSVASSKTNDSSGVASYYSCDGLPPTDPARRIKASEARRQIQQAPPTPPRSRGYAQRGGYPKTFWNREGLPLQTRGPLTEFPVMPSGSWQGGTRPGAARGIYKRAE</sequence>
<feature type="compositionally biased region" description="Basic and acidic residues" evidence="3">
    <location>
        <begin position="202"/>
        <end position="213"/>
    </location>
</feature>
<feature type="compositionally biased region" description="Low complexity" evidence="3">
    <location>
        <begin position="118"/>
        <end position="135"/>
    </location>
</feature>
<dbReference type="SUPFAM" id="SSF53933">
    <property type="entry name" value="Microbial ribonucleases"/>
    <property type="match status" value="1"/>
</dbReference>
<gene>
    <name evidence="4" type="ORF">Tdes44962_MAKER09160</name>
</gene>
<dbReference type="Pfam" id="PF00545">
    <property type="entry name" value="Ribonuclease"/>
    <property type="match status" value="1"/>
</dbReference>
<dbReference type="InterPro" id="IPR000026">
    <property type="entry name" value="N1-like"/>
</dbReference>
<proteinExistence type="predicted"/>
<dbReference type="GO" id="GO:0016787">
    <property type="term" value="F:hydrolase activity"/>
    <property type="evidence" value="ECO:0007669"/>
    <property type="project" value="UniProtKB-KW"/>
</dbReference>
<reference evidence="4 5" key="1">
    <citation type="journal article" date="2018" name="IMA Fungus">
        <title>IMA Genome-F 10: Nine draft genome sequences of Claviceps purpurea s.lat., including C. arundinis, C. humidiphila, and C. cf. spartinae, pseudomolecules for the pitch canker pathogen Fusarium circinatum, draft genome of Davidsoniella eucalypti, Grosmannia galeiformis, Quambalaria eucalypti, and Teratosphaeria destructans.</title>
        <authorList>
            <person name="Wingfield B.D."/>
            <person name="Liu M."/>
            <person name="Nguyen H.D."/>
            <person name="Lane F.A."/>
            <person name="Morgan S.W."/>
            <person name="De Vos L."/>
            <person name="Wilken P.M."/>
            <person name="Duong T.A."/>
            <person name="Aylward J."/>
            <person name="Coetzee M.P."/>
            <person name="Dadej K."/>
            <person name="De Beer Z.W."/>
            <person name="Findlay W."/>
            <person name="Havenga M."/>
            <person name="Kolarik M."/>
            <person name="Menzies J.G."/>
            <person name="Naidoo K."/>
            <person name="Pochopski O."/>
            <person name="Shoukouhi P."/>
            <person name="Santana Q.C."/>
            <person name="Seifert K.A."/>
            <person name="Soal N."/>
            <person name="Steenkamp E.T."/>
            <person name="Tatham C.T."/>
            <person name="van der Nest M.A."/>
            <person name="Wingfield M.J."/>
        </authorList>
    </citation>
    <scope>NUCLEOTIDE SEQUENCE [LARGE SCALE GENOMIC DNA]</scope>
    <source>
        <strain evidence="4">CMW44962</strain>
    </source>
</reference>
<dbReference type="Gene3D" id="3.10.450.30">
    <property type="entry name" value="Microbial ribonucleases"/>
    <property type="match status" value="1"/>
</dbReference>
<feature type="compositionally biased region" description="Basic and acidic residues" evidence="3">
    <location>
        <begin position="55"/>
        <end position="67"/>
    </location>
</feature>
<evidence type="ECO:0000313" key="5">
    <source>
        <dbReference type="Proteomes" id="UP001138500"/>
    </source>
</evidence>
<dbReference type="GO" id="GO:0003723">
    <property type="term" value="F:RNA binding"/>
    <property type="evidence" value="ECO:0007669"/>
    <property type="project" value="InterPro"/>
</dbReference>
<dbReference type="AlphaFoldDB" id="A0A9W7SU42"/>
<evidence type="ECO:0000313" key="4">
    <source>
        <dbReference type="EMBL" id="KAH9829125.1"/>
    </source>
</evidence>
<protein>
    <submittedName>
        <fullName evidence="4">Uncharacterized protein</fullName>
    </submittedName>
</protein>
<name>A0A9W7SU42_9PEZI</name>
<feature type="region of interest" description="Disordered" evidence="3">
    <location>
        <begin position="163"/>
        <end position="280"/>
    </location>
</feature>